<evidence type="ECO:0008006" key="5">
    <source>
        <dbReference type="Google" id="ProtNLM"/>
    </source>
</evidence>
<keyword evidence="1" id="KW-0560">Oxidoreductase</keyword>
<dbReference type="Pfam" id="PF00106">
    <property type="entry name" value="adh_short"/>
    <property type="match status" value="1"/>
</dbReference>
<organism evidence="3 4">
    <name type="scientific">Brassicogethes aeneus</name>
    <name type="common">Rape pollen beetle</name>
    <name type="synonym">Meligethes aeneus</name>
    <dbReference type="NCBI Taxonomy" id="1431903"/>
    <lineage>
        <taxon>Eukaryota</taxon>
        <taxon>Metazoa</taxon>
        <taxon>Ecdysozoa</taxon>
        <taxon>Arthropoda</taxon>
        <taxon>Hexapoda</taxon>
        <taxon>Insecta</taxon>
        <taxon>Pterygota</taxon>
        <taxon>Neoptera</taxon>
        <taxon>Endopterygota</taxon>
        <taxon>Coleoptera</taxon>
        <taxon>Polyphaga</taxon>
        <taxon>Cucujiformia</taxon>
        <taxon>Nitidulidae</taxon>
        <taxon>Meligethinae</taxon>
        <taxon>Brassicogethes</taxon>
    </lineage>
</organism>
<dbReference type="OrthoDB" id="191139at2759"/>
<name>A0A9P0FGQ9_BRAAE</name>
<sequence length="333" mass="37188">MIVLGVDLSCPVIQILIALALVAGLTVVSLLKFYAYISCGYYRGKVRMNGKTVIITGPTGGLGKETAREIAKKGARVILACRNVESGNRTKDELIESTKNENIVVRKLDVSSLKSVREFAQEINRTEQRLDVLIHNAGTAEKSIKMTEDGLETTMATNHFGPFLLTHLLIDLLKRSGPSRVVVVASELYRLCSLNVNQLNPERSWFPLWIYYISKYANIYFTNELAKRLEGTNVTANCLHPGMIDSGIWRNVPVPLNWPLQLIIKGFFKTPAQACHTSVYLACAEEVEGVSGKYFMDCKERGLSSGAMDMNKAKKLWELSEQYVHLKSQDPKI</sequence>
<dbReference type="GO" id="GO:0016491">
    <property type="term" value="F:oxidoreductase activity"/>
    <property type="evidence" value="ECO:0007669"/>
    <property type="project" value="UniProtKB-KW"/>
</dbReference>
<evidence type="ECO:0000256" key="1">
    <source>
        <dbReference type="ARBA" id="ARBA00023002"/>
    </source>
</evidence>
<dbReference type="CDD" id="cd05327">
    <property type="entry name" value="retinol-DH_like_SDR_c_like"/>
    <property type="match status" value="1"/>
</dbReference>
<dbReference type="InterPro" id="IPR002347">
    <property type="entry name" value="SDR_fam"/>
</dbReference>
<dbReference type="PRINTS" id="PR00081">
    <property type="entry name" value="GDHRDH"/>
</dbReference>
<gene>
    <name evidence="3" type="ORF">MELIAE_LOCUS6943</name>
</gene>
<evidence type="ECO:0000313" key="4">
    <source>
        <dbReference type="Proteomes" id="UP001154078"/>
    </source>
</evidence>
<dbReference type="Gene3D" id="3.40.50.720">
    <property type="entry name" value="NAD(P)-binding Rossmann-like Domain"/>
    <property type="match status" value="1"/>
</dbReference>
<keyword evidence="2" id="KW-0812">Transmembrane</keyword>
<dbReference type="SUPFAM" id="SSF51735">
    <property type="entry name" value="NAD(P)-binding Rossmann-fold domains"/>
    <property type="match status" value="1"/>
</dbReference>
<feature type="transmembrane region" description="Helical" evidence="2">
    <location>
        <begin position="12"/>
        <end position="37"/>
    </location>
</feature>
<proteinExistence type="predicted"/>
<keyword evidence="2" id="KW-1133">Transmembrane helix</keyword>
<dbReference type="EMBL" id="OV121135">
    <property type="protein sequence ID" value="CAH0555604.1"/>
    <property type="molecule type" value="Genomic_DNA"/>
</dbReference>
<protein>
    <recommendedName>
        <fullName evidence="5">Retinol dehydrogenase 14</fullName>
    </recommendedName>
</protein>
<evidence type="ECO:0000313" key="3">
    <source>
        <dbReference type="EMBL" id="CAH0555604.1"/>
    </source>
</evidence>
<keyword evidence="4" id="KW-1185">Reference proteome</keyword>
<evidence type="ECO:0000256" key="2">
    <source>
        <dbReference type="SAM" id="Phobius"/>
    </source>
</evidence>
<reference evidence="3" key="1">
    <citation type="submission" date="2021-12" db="EMBL/GenBank/DDBJ databases">
        <authorList>
            <person name="King R."/>
        </authorList>
    </citation>
    <scope>NUCLEOTIDE SEQUENCE</scope>
</reference>
<dbReference type="InterPro" id="IPR036291">
    <property type="entry name" value="NAD(P)-bd_dom_sf"/>
</dbReference>
<dbReference type="PANTHER" id="PTHR43157:SF66">
    <property type="entry name" value="WW DOMAIN-CONTAINING OXIDOREDUCTASE-LIKE PROTEIN"/>
    <property type="match status" value="1"/>
</dbReference>
<accession>A0A9P0FGQ9</accession>
<dbReference type="Proteomes" id="UP001154078">
    <property type="component" value="Chromosome 4"/>
</dbReference>
<dbReference type="AlphaFoldDB" id="A0A9P0FGQ9"/>
<dbReference type="PANTHER" id="PTHR43157">
    <property type="entry name" value="PHOSPHATIDYLINOSITOL-GLYCAN BIOSYNTHESIS CLASS F PROTEIN-RELATED"/>
    <property type="match status" value="1"/>
</dbReference>
<keyword evidence="2" id="KW-0472">Membrane</keyword>